<accession>A0A5B0PGY4</accession>
<feature type="compositionally biased region" description="Basic and acidic residues" evidence="1">
    <location>
        <begin position="286"/>
        <end position="306"/>
    </location>
</feature>
<feature type="region of interest" description="Disordered" evidence="1">
    <location>
        <begin position="123"/>
        <end position="148"/>
    </location>
</feature>
<gene>
    <name evidence="2" type="ORF">PGT21_017666</name>
</gene>
<reference evidence="2 3" key="1">
    <citation type="submission" date="2019-05" db="EMBL/GenBank/DDBJ databases">
        <title>Emergence of the Ug99 lineage of the wheat stem rust pathogen through somatic hybridization.</title>
        <authorList>
            <person name="Li F."/>
            <person name="Upadhyaya N.M."/>
            <person name="Sperschneider J."/>
            <person name="Matny O."/>
            <person name="Nguyen-Phuc H."/>
            <person name="Mago R."/>
            <person name="Raley C."/>
            <person name="Miller M.E."/>
            <person name="Silverstein K.A.T."/>
            <person name="Henningsen E."/>
            <person name="Hirsch C.D."/>
            <person name="Visser B."/>
            <person name="Pretorius Z.A."/>
            <person name="Steffenson B.J."/>
            <person name="Schwessinger B."/>
            <person name="Dodds P.N."/>
            <person name="Figueroa M."/>
        </authorList>
    </citation>
    <scope>NUCLEOTIDE SEQUENCE [LARGE SCALE GENOMIC DNA]</scope>
    <source>
        <strain evidence="2">21-0</strain>
    </source>
</reference>
<dbReference type="EMBL" id="VSWC01000054">
    <property type="protein sequence ID" value="KAA1099708.1"/>
    <property type="molecule type" value="Genomic_DNA"/>
</dbReference>
<dbReference type="Proteomes" id="UP000324748">
    <property type="component" value="Unassembled WGS sequence"/>
</dbReference>
<keyword evidence="3" id="KW-1185">Reference proteome</keyword>
<sequence>MLSFKVSRLRSQIYEWPKEPYIILAKMPSNIPNFGFFQRFVACCFALRCPLGNARPAFQSLDESHYMGSDLHSSSLEAPYNVFNRKRPSGNQQTSNQLDISGVDTHWADLGIHNYLDAVNPSNDVNSRVSKRQNTDWHGDDGRIPPPDPDPLALTLGFTDHEMLTAMEFEGAGRHQPSHHFYQLASFPSAPVSTTSFLPSASSLIPQERRLFNSENSHLNVLTPESMFESVSRHEMGTNDDDLKISRLFEQLQSPEFENIDAQRSSSLLDHVQVLPSHLPQPGWAARREQAHVQEHPSIQHDPQDGKDYLHQIQRSDQGVEYQTRSPGSRDSFDSESSKPRSPHVHPHDELSAQSNENNRVGLKDSGDQDQAEVSNESLQAGYCDESKKIHISSALNSIHKSTFLGKRMDDGFLGSFTRKFKDQLSILLRYTSTKPTKNDYPIDGLPIRISRLNNISYITRIEIDPKLLAQRKPTQQTLQPGGQLSDRFVDLIQWLLFINALVLRNLSQTKSINDSELRSHHELIDWLFKATFNPTHTAPVLGTISHENFNALGRREKFGPIQIILIHFLSVARNPTNALRVALSIIENYYKNCQHEIWKGLAGGLDKFSEIQLMIADGIRSKMKVGSISDLTQGRQSLGNFAIRDLERFPKSMKPRIYEVRYTLGLGEKENQILDYFGKAFLEPRCRSQDSAYRQTRLRPNELPALLRSSTYTTGAGVRNISEVRSEMFRNMRPQGRTSWTLVQVHFAM</sequence>
<feature type="region of interest" description="Disordered" evidence="1">
    <location>
        <begin position="284"/>
        <end position="306"/>
    </location>
</feature>
<evidence type="ECO:0000256" key="1">
    <source>
        <dbReference type="SAM" id="MobiDB-lite"/>
    </source>
</evidence>
<name>A0A5B0PGY4_PUCGR</name>
<comment type="caution">
    <text evidence="2">The sequence shown here is derived from an EMBL/GenBank/DDBJ whole genome shotgun (WGS) entry which is preliminary data.</text>
</comment>
<evidence type="ECO:0000313" key="2">
    <source>
        <dbReference type="EMBL" id="KAA1099708.1"/>
    </source>
</evidence>
<feature type="region of interest" description="Disordered" evidence="1">
    <location>
        <begin position="318"/>
        <end position="380"/>
    </location>
</feature>
<protein>
    <submittedName>
        <fullName evidence="2">Uncharacterized protein</fullName>
    </submittedName>
</protein>
<dbReference type="AlphaFoldDB" id="A0A5B0PGY4"/>
<dbReference type="OrthoDB" id="2499284at2759"/>
<evidence type="ECO:0000313" key="3">
    <source>
        <dbReference type="Proteomes" id="UP000324748"/>
    </source>
</evidence>
<feature type="compositionally biased region" description="Basic and acidic residues" evidence="1">
    <location>
        <begin position="133"/>
        <end position="143"/>
    </location>
</feature>
<organism evidence="2 3">
    <name type="scientific">Puccinia graminis f. sp. tritici</name>
    <dbReference type="NCBI Taxonomy" id="56615"/>
    <lineage>
        <taxon>Eukaryota</taxon>
        <taxon>Fungi</taxon>
        <taxon>Dikarya</taxon>
        <taxon>Basidiomycota</taxon>
        <taxon>Pucciniomycotina</taxon>
        <taxon>Pucciniomycetes</taxon>
        <taxon>Pucciniales</taxon>
        <taxon>Pucciniaceae</taxon>
        <taxon>Puccinia</taxon>
    </lineage>
</organism>
<feature type="compositionally biased region" description="Polar residues" evidence="1">
    <location>
        <begin position="318"/>
        <end position="329"/>
    </location>
</feature>
<proteinExistence type="predicted"/>